<keyword evidence="3" id="KW-0378">Hydrolase</keyword>
<dbReference type="EC" id="3.4.-.-" evidence="3"/>
<evidence type="ECO:0000256" key="1">
    <source>
        <dbReference type="SAM" id="MobiDB-lite"/>
    </source>
</evidence>
<feature type="compositionally biased region" description="Basic and acidic residues" evidence="1">
    <location>
        <begin position="85"/>
        <end position="95"/>
    </location>
</feature>
<proteinExistence type="predicted"/>
<organism evidence="3 4">
    <name type="scientific">Curtobacterium subtropicum</name>
    <dbReference type="NCBI Taxonomy" id="3055138"/>
    <lineage>
        <taxon>Bacteria</taxon>
        <taxon>Bacillati</taxon>
        <taxon>Actinomycetota</taxon>
        <taxon>Actinomycetes</taxon>
        <taxon>Micrococcales</taxon>
        <taxon>Microbacteriaceae</taxon>
        <taxon>Curtobacterium</taxon>
    </lineage>
</organism>
<dbReference type="CDD" id="cd12797">
    <property type="entry name" value="M23_peptidase"/>
    <property type="match status" value="1"/>
</dbReference>
<gene>
    <name evidence="3" type="ORF">QUG98_16015</name>
</gene>
<dbReference type="PANTHER" id="PTHR21666:SF270">
    <property type="entry name" value="MUREIN HYDROLASE ACTIVATOR ENVC"/>
    <property type="match status" value="1"/>
</dbReference>
<comment type="caution">
    <text evidence="3">The sequence shown here is derived from an EMBL/GenBank/DDBJ whole genome shotgun (WGS) entry which is preliminary data.</text>
</comment>
<feature type="compositionally biased region" description="Low complexity" evidence="1">
    <location>
        <begin position="47"/>
        <end position="80"/>
    </location>
</feature>
<feature type="region of interest" description="Disordered" evidence="1">
    <location>
        <begin position="1"/>
        <end position="95"/>
    </location>
</feature>
<dbReference type="PANTHER" id="PTHR21666">
    <property type="entry name" value="PEPTIDASE-RELATED"/>
    <property type="match status" value="1"/>
</dbReference>
<dbReference type="EMBL" id="JAUCMM010000018">
    <property type="protein sequence ID" value="MDM7889959.1"/>
    <property type="molecule type" value="Genomic_DNA"/>
</dbReference>
<evidence type="ECO:0000259" key="2">
    <source>
        <dbReference type="Pfam" id="PF01551"/>
    </source>
</evidence>
<dbReference type="RefSeq" id="WP_289471488.1">
    <property type="nucleotide sequence ID" value="NZ_JAUCMM010000018.1"/>
</dbReference>
<keyword evidence="4" id="KW-1185">Reference proteome</keyword>
<evidence type="ECO:0000313" key="3">
    <source>
        <dbReference type="EMBL" id="MDM7889959.1"/>
    </source>
</evidence>
<feature type="domain" description="M23ase beta-sheet core" evidence="2">
    <location>
        <begin position="238"/>
        <end position="338"/>
    </location>
</feature>
<dbReference type="Gene3D" id="2.70.70.10">
    <property type="entry name" value="Glucose Permease (Domain IIA)"/>
    <property type="match status" value="1"/>
</dbReference>
<dbReference type="GO" id="GO:0016787">
    <property type="term" value="F:hydrolase activity"/>
    <property type="evidence" value="ECO:0007669"/>
    <property type="project" value="UniProtKB-KW"/>
</dbReference>
<reference evidence="3 4" key="1">
    <citation type="submission" date="2023-06" db="EMBL/GenBank/DDBJ databases">
        <authorList>
            <person name="Feng G."/>
            <person name="Li J."/>
            <person name="Zhu H."/>
        </authorList>
    </citation>
    <scope>NUCLEOTIDE SEQUENCE [LARGE SCALE GENOMIC DNA]</scope>
    <source>
        <strain evidence="3 4">RHCJP20</strain>
    </source>
</reference>
<sequence length="352" mass="36026">MTTTHDTDQQQPETPVVHLSRRAALEAERAAAGKPARRSRAPRPARPDVAPATASDSPAPHTASASPATAPAPHTVAVAARSGRRATEARATTEHVDARITRVVRRTAPKPPAARPTRAGRTHRASRITLTSAAAALAMFAASAMPAHASAGTSTATSTLAPQVRTQDYAVTQAVTAATLDRDDFTVGGGQQVVVAGDGSADGAVSYGGEVRSPFPGPVRMSSGFGYRSAPCAACSSLHQGLDFNPGMGAPIGAVAAGKVRVSGTYFSYGTAVIIDHVIDGRRVSTLYGHMIPGSSPLRAGDTVAAGQFIGKVGSSGVSTGAHLHLEVLMDGVTPIDPEAWLEARIGRSLTI</sequence>
<dbReference type="Proteomes" id="UP001235720">
    <property type="component" value="Unassembled WGS sequence"/>
</dbReference>
<dbReference type="InterPro" id="IPR050570">
    <property type="entry name" value="Cell_wall_metabolism_enzyme"/>
</dbReference>
<dbReference type="InterPro" id="IPR011055">
    <property type="entry name" value="Dup_hybrid_motif"/>
</dbReference>
<protein>
    <submittedName>
        <fullName evidence="3">M23 family metallopeptidase</fullName>
        <ecNumber evidence="3">3.4.-.-</ecNumber>
    </submittedName>
</protein>
<evidence type="ECO:0000313" key="4">
    <source>
        <dbReference type="Proteomes" id="UP001235720"/>
    </source>
</evidence>
<name>A0ABT7TK32_9MICO</name>
<dbReference type="SUPFAM" id="SSF51261">
    <property type="entry name" value="Duplicated hybrid motif"/>
    <property type="match status" value="1"/>
</dbReference>
<dbReference type="Pfam" id="PF01551">
    <property type="entry name" value="Peptidase_M23"/>
    <property type="match status" value="1"/>
</dbReference>
<accession>A0ABT7TK32</accession>
<dbReference type="InterPro" id="IPR016047">
    <property type="entry name" value="M23ase_b-sheet_dom"/>
</dbReference>